<keyword evidence="1" id="KW-1133">Transmembrane helix</keyword>
<evidence type="ECO:0000313" key="2">
    <source>
        <dbReference type="EMBL" id="RKF68168.1"/>
    </source>
</evidence>
<name>A0ABX9PT02_9GAMM</name>
<keyword evidence="1" id="KW-0472">Membrane</keyword>
<proteinExistence type="predicted"/>
<dbReference type="EMBL" id="NSDJ01000001">
    <property type="protein sequence ID" value="RKF68168.1"/>
    <property type="molecule type" value="Genomic_DNA"/>
</dbReference>
<comment type="caution">
    <text evidence="2">The sequence shown here is derived from an EMBL/GenBank/DDBJ whole genome shotgun (WGS) entry which is preliminary data.</text>
</comment>
<keyword evidence="1" id="KW-0812">Transmembrane</keyword>
<sequence>MRWVKYFFTALGYFVAFCILVTFFTQVIDSYATGEQIEGFAQFWGVHDIEGTLDLYVDASLIISGLISILVILLCRIYIRRHLRSSE</sequence>
<feature type="transmembrane region" description="Helical" evidence="1">
    <location>
        <begin position="7"/>
        <end position="28"/>
    </location>
</feature>
<reference evidence="2 3" key="1">
    <citation type="submission" date="2017-08" db="EMBL/GenBank/DDBJ databases">
        <title>Comparative genomics of bacteria isolated from necrotic lesions of AOD affected trees.</title>
        <authorList>
            <person name="Doonan J."/>
            <person name="Denman S."/>
            <person name="Mcdonald J.E."/>
        </authorList>
    </citation>
    <scope>NUCLEOTIDE SEQUENCE [LARGE SCALE GENOMIC DNA]</scope>
    <source>
        <strain evidence="2 3">CIP 105588</strain>
    </source>
</reference>
<gene>
    <name evidence="2" type="ORF">CKQ54_07225</name>
</gene>
<keyword evidence="3" id="KW-1185">Reference proteome</keyword>
<evidence type="ECO:0000256" key="1">
    <source>
        <dbReference type="SAM" id="Phobius"/>
    </source>
</evidence>
<protein>
    <submittedName>
        <fullName evidence="2">Uncharacterized protein</fullName>
    </submittedName>
</protein>
<organism evidence="2 3">
    <name type="scientific">Rahnella variigena</name>
    <dbReference type="NCBI Taxonomy" id="574964"/>
    <lineage>
        <taxon>Bacteria</taxon>
        <taxon>Pseudomonadati</taxon>
        <taxon>Pseudomonadota</taxon>
        <taxon>Gammaproteobacteria</taxon>
        <taxon>Enterobacterales</taxon>
        <taxon>Yersiniaceae</taxon>
        <taxon>Rahnella</taxon>
    </lineage>
</organism>
<accession>A0ABX9PT02</accession>
<feature type="transmembrane region" description="Helical" evidence="1">
    <location>
        <begin position="59"/>
        <end position="79"/>
    </location>
</feature>
<evidence type="ECO:0000313" key="3">
    <source>
        <dbReference type="Proteomes" id="UP000284853"/>
    </source>
</evidence>
<dbReference type="Proteomes" id="UP000284853">
    <property type="component" value="Unassembled WGS sequence"/>
</dbReference>